<dbReference type="InterPro" id="IPR015947">
    <property type="entry name" value="PUA-like_sf"/>
</dbReference>
<gene>
    <name evidence="2" type="ORF">EBF16_19605</name>
</gene>
<dbReference type="InterPro" id="IPR011704">
    <property type="entry name" value="ATPase_dyneun-rel_AAA"/>
</dbReference>
<dbReference type="PANTHER" id="PTHR37291">
    <property type="entry name" value="5-METHYLCYTOSINE-SPECIFIC RESTRICTION ENZYME B"/>
    <property type="match status" value="1"/>
</dbReference>
<reference evidence="2 3" key="1">
    <citation type="submission" date="2018-10" db="EMBL/GenBank/DDBJ databases">
        <title>Characterization and genome analysis of a novel bacterium Sphingobium yanoikuyae SJTF8 capable of degrading PAHs.</title>
        <authorList>
            <person name="Yin C."/>
            <person name="Xiong W."/>
            <person name="Liang R."/>
        </authorList>
    </citation>
    <scope>NUCLEOTIDE SEQUENCE [LARGE SCALE GENOMIC DNA]</scope>
    <source>
        <strain evidence="2 3">SJTF8</strain>
    </source>
</reference>
<dbReference type="REBASE" id="276366">
    <property type="entry name" value="SyaF8McrBCP"/>
</dbReference>
<dbReference type="InterPro" id="IPR027417">
    <property type="entry name" value="P-loop_NTPase"/>
</dbReference>
<dbReference type="Proteomes" id="UP000280708">
    <property type="component" value="Chromosome"/>
</dbReference>
<dbReference type="GO" id="GO:0005524">
    <property type="term" value="F:ATP binding"/>
    <property type="evidence" value="ECO:0007669"/>
    <property type="project" value="InterPro"/>
</dbReference>
<proteinExistence type="predicted"/>
<evidence type="ECO:0000313" key="3">
    <source>
        <dbReference type="Proteomes" id="UP000280708"/>
    </source>
</evidence>
<dbReference type="Pfam" id="PF07728">
    <property type="entry name" value="AAA_5"/>
    <property type="match status" value="1"/>
</dbReference>
<protein>
    <submittedName>
        <fullName evidence="2">AAA family ATPase</fullName>
    </submittedName>
</protein>
<dbReference type="AlphaFoldDB" id="A0A3G2V8S4"/>
<feature type="domain" description="AAA+ ATPase" evidence="1">
    <location>
        <begin position="202"/>
        <end position="591"/>
    </location>
</feature>
<evidence type="ECO:0000259" key="1">
    <source>
        <dbReference type="SMART" id="SM00382"/>
    </source>
</evidence>
<dbReference type="PANTHER" id="PTHR37291:SF1">
    <property type="entry name" value="TYPE IV METHYL-DIRECTED RESTRICTION ENZYME ECOKMCRB SUBUNIT"/>
    <property type="match status" value="1"/>
</dbReference>
<dbReference type="GO" id="GO:0016887">
    <property type="term" value="F:ATP hydrolysis activity"/>
    <property type="evidence" value="ECO:0007669"/>
    <property type="project" value="InterPro"/>
</dbReference>
<dbReference type="Gene3D" id="3.40.50.300">
    <property type="entry name" value="P-loop containing nucleotide triphosphate hydrolases"/>
    <property type="match status" value="1"/>
</dbReference>
<dbReference type="InterPro" id="IPR052934">
    <property type="entry name" value="Methyl-DNA_Rec/Restrict_Enz"/>
</dbReference>
<dbReference type="SUPFAM" id="SSF52540">
    <property type="entry name" value="P-loop containing nucleoside triphosphate hydrolases"/>
    <property type="match status" value="1"/>
</dbReference>
<dbReference type="EMBL" id="CP033230">
    <property type="protein sequence ID" value="AYO80691.1"/>
    <property type="molecule type" value="Genomic_DNA"/>
</dbReference>
<dbReference type="InterPro" id="IPR003593">
    <property type="entry name" value="AAA+_ATPase"/>
</dbReference>
<name>A0A3G2V8S4_SPHYA</name>
<sequence>MARAVNAAGLDWYHTSIPQIRFGRRSPENDRAEGTLGSVQLRRDGGFLEFSHQHERLGLAGSYPFDQQSAEQFVSAIANADDAIHAWRTPTPPRPGVWPDETAIDEAESQADRIRQYVLTRYIIPARERGDASVSIVVGPLNNEMRLNMAWPNICQALEGPKFQKLAAVPPPIGEGPKQSTTRKLTFDLSEGASPMAQMKSEPTNLILYGPPGTGKTYRTALEAVKLCDGKADYPETAEGRANLLKRYRELEAEKRIAFVTFHQNYDYENFVEGLRPETGGSGEAEGSTAGFRLAPQPGIFREICALADQARTKPAPAGSSEYDFSGRRFWKMGQGAIGSEDDVYDSAVANNYVTLGWGGTIDWSSDRFSTFDAIKAEWQAQNPEDLTPSHWTQMWPFRCEMKVGDIVIVPYGNTAFRAIAEVTGDYRFEPSAEGYYAHRRDVRWLLTLDEPLPLDTIVDGNFTMRTLYSVPTKRVNLPALGRLIVGEDREDAPTVEQSAPDQFVLIIDEINRANISKVFGELITLIEPDKRLGMPNAITLTLPYSKKKDFGVPANLHIIGTMNTADRSIALLDTALRRRFTFREMAPEPDLLAEASQRTGVDLVATLSAINQRIEYLIDREHRIGHAFFMGCNSAGDVDAAMRDKVIPLLQEYFFEDWSRIAAVLGDGFIGSRTLKCPMGEGDDRRSWFVRWERQVKDRMGFPPDAYARLLGKSRPMVIEAEAAE</sequence>
<dbReference type="SUPFAM" id="SSF88697">
    <property type="entry name" value="PUA domain-like"/>
    <property type="match status" value="1"/>
</dbReference>
<evidence type="ECO:0000313" key="2">
    <source>
        <dbReference type="EMBL" id="AYO80691.1"/>
    </source>
</evidence>
<organism evidence="2 3">
    <name type="scientific">Sphingobium yanoikuyae</name>
    <name type="common">Sphingomonas yanoikuyae</name>
    <dbReference type="NCBI Taxonomy" id="13690"/>
    <lineage>
        <taxon>Bacteria</taxon>
        <taxon>Pseudomonadati</taxon>
        <taxon>Pseudomonadota</taxon>
        <taxon>Alphaproteobacteria</taxon>
        <taxon>Sphingomonadales</taxon>
        <taxon>Sphingomonadaceae</taxon>
        <taxon>Sphingobium</taxon>
    </lineage>
</organism>
<dbReference type="SMART" id="SM00382">
    <property type="entry name" value="AAA"/>
    <property type="match status" value="1"/>
</dbReference>
<accession>A0A3G2V8S4</accession>